<evidence type="ECO:0000313" key="2">
    <source>
        <dbReference type="Proteomes" id="UP000681340"/>
    </source>
</evidence>
<evidence type="ECO:0000313" key="1">
    <source>
        <dbReference type="EMBL" id="GIM77854.1"/>
    </source>
</evidence>
<organism evidence="1 2">
    <name type="scientific">Actinoplanes auranticolor</name>
    <dbReference type="NCBI Taxonomy" id="47988"/>
    <lineage>
        <taxon>Bacteria</taxon>
        <taxon>Bacillati</taxon>
        <taxon>Actinomycetota</taxon>
        <taxon>Actinomycetes</taxon>
        <taxon>Micromonosporales</taxon>
        <taxon>Micromonosporaceae</taxon>
        <taxon>Actinoplanes</taxon>
    </lineage>
</organism>
<accession>A0A919SUI0</accession>
<name>A0A919SUI0_9ACTN</name>
<dbReference type="InterPro" id="IPR047659">
    <property type="entry name" value="T7SS_assoc"/>
</dbReference>
<dbReference type="NCBIfam" id="NF033532">
    <property type="entry name" value="lone7para_assoc"/>
    <property type="match status" value="1"/>
</dbReference>
<evidence type="ECO:0008006" key="3">
    <source>
        <dbReference type="Google" id="ProtNLM"/>
    </source>
</evidence>
<sequence length="168" mass="17805">MTTPVESFILLADPEWEPAEAGAEPPFAAVVGMWPLAEDGSAGEFRPNPDYRPRYGAGPTDPLDALLRLALRGDAEIDQVLAVLRGSTVDLALNGDGRPLVRRADDGVLCAMVATSPAQRKTLFAPDWRRVTATELAGILTDDTDVLVNSGSPAALRLSAELIRATVA</sequence>
<dbReference type="EMBL" id="BOQL01000069">
    <property type="protein sequence ID" value="GIM77854.1"/>
    <property type="molecule type" value="Genomic_DNA"/>
</dbReference>
<dbReference type="RefSeq" id="WP_212993620.1">
    <property type="nucleotide sequence ID" value="NZ_BAABEA010000033.1"/>
</dbReference>
<gene>
    <name evidence="1" type="ORF">Aau02nite_77990</name>
</gene>
<proteinExistence type="predicted"/>
<dbReference type="AlphaFoldDB" id="A0A919SUI0"/>
<protein>
    <recommendedName>
        <fullName evidence="3">Type VII secretion system-associated protein</fullName>
    </recommendedName>
</protein>
<reference evidence="1" key="1">
    <citation type="submission" date="2021-03" db="EMBL/GenBank/DDBJ databases">
        <title>Whole genome shotgun sequence of Actinoplanes auranticolor NBRC 12245.</title>
        <authorList>
            <person name="Komaki H."/>
            <person name="Tamura T."/>
        </authorList>
    </citation>
    <scope>NUCLEOTIDE SEQUENCE</scope>
    <source>
        <strain evidence="1">NBRC 12245</strain>
    </source>
</reference>
<keyword evidence="2" id="KW-1185">Reference proteome</keyword>
<comment type="caution">
    <text evidence="1">The sequence shown here is derived from an EMBL/GenBank/DDBJ whole genome shotgun (WGS) entry which is preliminary data.</text>
</comment>
<dbReference type="Proteomes" id="UP000681340">
    <property type="component" value="Unassembled WGS sequence"/>
</dbReference>